<dbReference type="PANTHER" id="PTHR11092">
    <property type="entry name" value="SUGAR NUCLEOTIDE EPIMERASE RELATED"/>
    <property type="match status" value="1"/>
</dbReference>
<proteinExistence type="predicted"/>
<dbReference type="Pfam" id="PF01370">
    <property type="entry name" value="Epimerase"/>
    <property type="match status" value="1"/>
</dbReference>
<dbReference type="InterPro" id="IPR001509">
    <property type="entry name" value="Epimerase_deHydtase"/>
</dbReference>
<sequence>MQQTALVCAAAAGSHAAKYAYERNRETLSRQSEMRLTRRHRPSGLGLVGRLPLHPIDQPADGFSRLLLQATRGHGQSSSSSSPPGQGQIEASHRGGEARYTLLQPQHRWSVVDDDRLHHWRHRFRWPQIGPKASLRRSQGLRLNAVRQQGHIRITIAEQGDWDKCIQGSTAVVNLAGMPISTRWSPEIKKEIKESRINVTSKVVNYINNASGDARPSVFVSATAIGFYGTSEISSFDESSPSGNDYLAEVCREWEARACQVNQEDVRLVLLRIGVVLGKDGGALAKMIPLFMMFAGGPLGTGRQWFSWIHQDDLVDLIYESLKNPSYKGVINGTAPNPVRLSEMCERLGRVVGRPSWLPVPEIALKAVLGEGASVVLEGQKVLPVKAKQLGFSYRYPYVQDALRAIARDL</sequence>
<evidence type="ECO:0008006" key="6">
    <source>
        <dbReference type="Google" id="ProtNLM"/>
    </source>
</evidence>
<dbReference type="EnsemblPlants" id="OMERI02G36370.1">
    <property type="protein sequence ID" value="OMERI02G36370.1"/>
    <property type="gene ID" value="OMERI02G36370"/>
</dbReference>
<keyword evidence="5" id="KW-1185">Reference proteome</keyword>
<accession>A0A0E0CTM9</accession>
<dbReference type="eggNOG" id="KOG3019">
    <property type="taxonomic scope" value="Eukaryota"/>
</dbReference>
<dbReference type="HOGENOM" id="CLU_047373_1_1_1"/>
<name>A0A0E0CTM9_9ORYZ</name>
<evidence type="ECO:0000313" key="5">
    <source>
        <dbReference type="Proteomes" id="UP000008021"/>
    </source>
</evidence>
<evidence type="ECO:0000259" key="2">
    <source>
        <dbReference type="Pfam" id="PF01370"/>
    </source>
</evidence>
<feature type="domain" description="DUF1731" evidence="3">
    <location>
        <begin position="360"/>
        <end position="406"/>
    </location>
</feature>
<dbReference type="Pfam" id="PF08338">
    <property type="entry name" value="DUF1731"/>
    <property type="match status" value="1"/>
</dbReference>
<reference evidence="4" key="2">
    <citation type="submission" date="2018-05" db="EMBL/GenBank/DDBJ databases">
        <title>OmerRS3 (Oryza meridionalis Reference Sequence Version 3).</title>
        <authorList>
            <person name="Zhang J."/>
            <person name="Kudrna D."/>
            <person name="Lee S."/>
            <person name="Talag J."/>
            <person name="Welchert J."/>
            <person name="Wing R.A."/>
        </authorList>
    </citation>
    <scope>NUCLEOTIDE SEQUENCE [LARGE SCALE GENOMIC DNA]</scope>
    <source>
        <strain evidence="4">cv. OR44</strain>
    </source>
</reference>
<dbReference type="InterPro" id="IPR010099">
    <property type="entry name" value="SDR39U1"/>
</dbReference>
<feature type="compositionally biased region" description="Low complexity" evidence="1">
    <location>
        <begin position="75"/>
        <end position="88"/>
    </location>
</feature>
<dbReference type="InterPro" id="IPR036291">
    <property type="entry name" value="NAD(P)-bd_dom_sf"/>
</dbReference>
<dbReference type="PANTHER" id="PTHR11092:SF0">
    <property type="entry name" value="EPIMERASE FAMILY PROTEIN SDR39U1"/>
    <property type="match status" value="1"/>
</dbReference>
<feature type="region of interest" description="Disordered" evidence="1">
    <location>
        <begin position="71"/>
        <end position="94"/>
    </location>
</feature>
<feature type="domain" description="NAD-dependent epimerase/dehydratase" evidence="2">
    <location>
        <begin position="150"/>
        <end position="326"/>
    </location>
</feature>
<dbReference type="Proteomes" id="UP000008021">
    <property type="component" value="Chromosome 2"/>
</dbReference>
<organism evidence="4">
    <name type="scientific">Oryza meridionalis</name>
    <dbReference type="NCBI Taxonomy" id="40149"/>
    <lineage>
        <taxon>Eukaryota</taxon>
        <taxon>Viridiplantae</taxon>
        <taxon>Streptophyta</taxon>
        <taxon>Embryophyta</taxon>
        <taxon>Tracheophyta</taxon>
        <taxon>Spermatophyta</taxon>
        <taxon>Magnoliopsida</taxon>
        <taxon>Liliopsida</taxon>
        <taxon>Poales</taxon>
        <taxon>Poaceae</taxon>
        <taxon>BOP clade</taxon>
        <taxon>Oryzoideae</taxon>
        <taxon>Oryzeae</taxon>
        <taxon>Oryzinae</taxon>
        <taxon>Oryza</taxon>
    </lineage>
</organism>
<dbReference type="InterPro" id="IPR013549">
    <property type="entry name" value="DUF1731"/>
</dbReference>
<protein>
    <recommendedName>
        <fullName evidence="6">DUF1731 domain-containing protein</fullName>
    </recommendedName>
</protein>
<evidence type="ECO:0000259" key="3">
    <source>
        <dbReference type="Pfam" id="PF08338"/>
    </source>
</evidence>
<dbReference type="NCBIfam" id="TIGR01777">
    <property type="entry name" value="yfcH"/>
    <property type="match status" value="1"/>
</dbReference>
<evidence type="ECO:0000256" key="1">
    <source>
        <dbReference type="SAM" id="MobiDB-lite"/>
    </source>
</evidence>
<dbReference type="Gene3D" id="3.40.50.720">
    <property type="entry name" value="NAD(P)-binding Rossmann-like Domain"/>
    <property type="match status" value="1"/>
</dbReference>
<dbReference type="STRING" id="40149.A0A0E0CTM9"/>
<dbReference type="SUPFAM" id="SSF51735">
    <property type="entry name" value="NAD(P)-binding Rossmann-fold domains"/>
    <property type="match status" value="1"/>
</dbReference>
<dbReference type="AlphaFoldDB" id="A0A0E0CTM9"/>
<reference evidence="4" key="1">
    <citation type="submission" date="2015-04" db="UniProtKB">
        <authorList>
            <consortium name="EnsemblPlants"/>
        </authorList>
    </citation>
    <scope>IDENTIFICATION</scope>
</reference>
<evidence type="ECO:0000313" key="4">
    <source>
        <dbReference type="EnsemblPlants" id="OMERI02G36370.1"/>
    </source>
</evidence>
<dbReference type="Gramene" id="OMERI02G36370.1">
    <property type="protein sequence ID" value="OMERI02G36370.1"/>
    <property type="gene ID" value="OMERI02G36370"/>
</dbReference>